<feature type="binding site" evidence="10">
    <location>
        <begin position="253"/>
        <end position="261"/>
    </location>
    <ligand>
        <name>ATP</name>
        <dbReference type="ChEBI" id="CHEBI:30616"/>
    </ligand>
</feature>
<evidence type="ECO:0000256" key="1">
    <source>
        <dbReference type="ARBA" id="ARBA00004742"/>
    </source>
</evidence>
<proteinExistence type="inferred from homology"/>
<dbReference type="PANTHER" id="PTHR30031:SF0">
    <property type="entry name" value="PHOSPHOENOLPYRUVATE CARBOXYKINASE (ATP)"/>
    <property type="match status" value="1"/>
</dbReference>
<feature type="binding site" evidence="10">
    <location>
        <position position="217"/>
    </location>
    <ligand>
        <name>substrate</name>
    </ligand>
</feature>
<feature type="binding site" evidence="10">
    <location>
        <position position="302"/>
    </location>
    <ligand>
        <name>ATP</name>
        <dbReference type="ChEBI" id="CHEBI:30616"/>
    </ligand>
</feature>
<keyword evidence="4 10" id="KW-0312">Gluconeogenesis</keyword>
<dbReference type="eggNOG" id="COG1866">
    <property type="taxonomic scope" value="Bacteria"/>
</dbReference>
<dbReference type="Proteomes" id="UP000003919">
    <property type="component" value="Chromosome"/>
</dbReference>
<keyword evidence="8 10" id="KW-0456">Lyase</keyword>
<dbReference type="InterPro" id="IPR001272">
    <property type="entry name" value="PEP_carboxykinase_ATP"/>
</dbReference>
<dbReference type="InterPro" id="IPR008210">
    <property type="entry name" value="PEP_carboxykinase_N"/>
</dbReference>
<keyword evidence="10" id="KW-0479">Metal-binding</keyword>
<dbReference type="STRING" id="388413.ALPR1_11105"/>
<sequence>MYFWEDLFQNINPIFMLNSLLENPKLKDPPLEFKTTGKVYYNLPPAALVEHSLKRNEGYLTSTGALMADTGKFTGRSPKDRFIVKDEKTKDTVWWGDINIPFDSNQFDLLEKKMLVFLQDKDLFIRDAYAGADKNHRLKIRIFNSLAWHNLFCYNMFLRPDEQELNDFEPDFKIICIPEFQANPATDGTSNANFAILNLSKRTILIGGTAYAGEMKKGIFSVLNYLLPEEKNILSMHCSANIGKNGDTAIFFGLSGTGKTTLSADPNRSLIGDDEHAWTDQGVFNFEGGCYAKVVDLKEEKEPEIWNAIKFGSIVENTRFKKDSREVDFANKSVTENTRTAYPIHFIPNAIVPSIGGIPKNIFFLTADAFGVIPPISKLNKSQAMYHFISGYTAKVAGTEIGITEPKLTFSACFGAAFLPLHPTKYATLFGEKMEENDVNVWLINTGWTGGPYGVGSRMKLAYTRATITAALEGKLDQCEYKEHPKFGFQVPQSCDGVPSKVLNPRDTWDDPEAYDHQNQKLAEAFTKNFEKFKAGSSKDILKGAPKV</sequence>
<evidence type="ECO:0000256" key="5">
    <source>
        <dbReference type="ARBA" id="ARBA00022741"/>
    </source>
</evidence>
<keyword evidence="10" id="KW-0963">Cytoplasm</keyword>
<feature type="binding site" evidence="10">
    <location>
        <position position="211"/>
    </location>
    <ligand>
        <name>substrate</name>
    </ligand>
</feature>
<evidence type="ECO:0000256" key="6">
    <source>
        <dbReference type="ARBA" id="ARBA00022793"/>
    </source>
</evidence>
<organism evidence="11 12">
    <name type="scientific">Algoriphagus machipongonensis</name>
    <dbReference type="NCBI Taxonomy" id="388413"/>
    <lineage>
        <taxon>Bacteria</taxon>
        <taxon>Pseudomonadati</taxon>
        <taxon>Bacteroidota</taxon>
        <taxon>Cytophagia</taxon>
        <taxon>Cytophagales</taxon>
        <taxon>Cyclobacteriaceae</taxon>
        <taxon>Algoriphagus</taxon>
    </lineage>
</organism>
<evidence type="ECO:0000256" key="2">
    <source>
        <dbReference type="ARBA" id="ARBA00006052"/>
    </source>
</evidence>
<protein>
    <recommendedName>
        <fullName evidence="3 10">Phosphoenolpyruvate carboxykinase (ATP)</fullName>
        <shortName evidence="10">PCK</shortName>
        <shortName evidence="10">PEP carboxykinase</shortName>
        <shortName evidence="10">PEPCK</shortName>
        <ecNumber evidence="3 10">4.1.1.49</ecNumber>
    </recommendedName>
</protein>
<dbReference type="Gene3D" id="3.90.228.20">
    <property type="match status" value="1"/>
</dbReference>
<dbReference type="CDD" id="cd00484">
    <property type="entry name" value="PEPCK_ATP"/>
    <property type="match status" value="1"/>
</dbReference>
<dbReference type="NCBIfam" id="NF006820">
    <property type="entry name" value="PRK09344.1-2"/>
    <property type="match status" value="1"/>
</dbReference>
<dbReference type="HAMAP" id="MF_00453">
    <property type="entry name" value="PEPCK_ATP"/>
    <property type="match status" value="1"/>
</dbReference>
<feature type="binding site" evidence="10">
    <location>
        <position position="339"/>
    </location>
    <ligand>
        <name>substrate</name>
    </ligand>
</feature>
<dbReference type="PIRSF" id="PIRSF006294">
    <property type="entry name" value="PEP_crbxkin"/>
    <property type="match status" value="1"/>
</dbReference>
<evidence type="ECO:0000256" key="10">
    <source>
        <dbReference type="HAMAP-Rule" id="MF_00453"/>
    </source>
</evidence>
<comment type="catalytic activity">
    <reaction evidence="9 10">
        <text>oxaloacetate + ATP = phosphoenolpyruvate + ADP + CO2</text>
        <dbReference type="Rhea" id="RHEA:18617"/>
        <dbReference type="ChEBI" id="CHEBI:16452"/>
        <dbReference type="ChEBI" id="CHEBI:16526"/>
        <dbReference type="ChEBI" id="CHEBI:30616"/>
        <dbReference type="ChEBI" id="CHEBI:58702"/>
        <dbReference type="ChEBI" id="CHEBI:456216"/>
        <dbReference type="EC" id="4.1.1.49"/>
    </reaction>
</comment>
<comment type="similarity">
    <text evidence="2 10">Belongs to the phosphoenolpyruvate carboxykinase (ATP) family.</text>
</comment>
<evidence type="ECO:0000256" key="4">
    <source>
        <dbReference type="ARBA" id="ARBA00022432"/>
    </source>
</evidence>
<dbReference type="NCBIfam" id="NF006821">
    <property type="entry name" value="PRK09344.1-3"/>
    <property type="match status" value="1"/>
</dbReference>
<comment type="function">
    <text evidence="10">Involved in the gluconeogenesis. Catalyzes the conversion of oxaloacetate (OAA) to phosphoenolpyruvate (PEP) through direct phosphoryl transfer between the nucleoside triphosphate and OAA.</text>
</comment>
<accession>A3HSE2</accession>
<dbReference type="HOGENOM" id="CLU_018247_0_1_10"/>
<keyword evidence="12" id="KW-1185">Reference proteome</keyword>
<comment type="caution">
    <text evidence="10">Lacks conserved residue(s) required for the propagation of feature annotation.</text>
</comment>
<dbReference type="GO" id="GO:0046872">
    <property type="term" value="F:metal ion binding"/>
    <property type="evidence" value="ECO:0007669"/>
    <property type="project" value="UniProtKB-KW"/>
</dbReference>
<dbReference type="SUPFAM" id="SSF68923">
    <property type="entry name" value="PEP carboxykinase N-terminal domain"/>
    <property type="match status" value="1"/>
</dbReference>
<dbReference type="GO" id="GO:0016301">
    <property type="term" value="F:kinase activity"/>
    <property type="evidence" value="ECO:0007669"/>
    <property type="project" value="UniProtKB-KW"/>
</dbReference>
<evidence type="ECO:0000256" key="9">
    <source>
        <dbReference type="ARBA" id="ARBA00047371"/>
    </source>
</evidence>
<feature type="binding site" evidence="10">
    <location>
        <position position="237"/>
    </location>
    <ligand>
        <name>ATP</name>
        <dbReference type="ChEBI" id="CHEBI:30616"/>
    </ligand>
</feature>
<feature type="binding site" evidence="10">
    <location>
        <position position="464"/>
    </location>
    <ligand>
        <name>ATP</name>
        <dbReference type="ChEBI" id="CHEBI:30616"/>
    </ligand>
</feature>
<dbReference type="Pfam" id="PF01293">
    <property type="entry name" value="PEPCK_ATP"/>
    <property type="match status" value="1"/>
</dbReference>
<dbReference type="GO" id="GO:0006094">
    <property type="term" value="P:gluconeogenesis"/>
    <property type="evidence" value="ECO:0007669"/>
    <property type="project" value="UniProtKB-UniRule"/>
</dbReference>
<evidence type="ECO:0000256" key="3">
    <source>
        <dbReference type="ARBA" id="ARBA00012363"/>
    </source>
</evidence>
<feature type="binding site" evidence="10">
    <location>
        <position position="217"/>
    </location>
    <ligand>
        <name>Mn(2+)</name>
        <dbReference type="ChEBI" id="CHEBI:29035"/>
    </ligand>
</feature>
<reference evidence="11 12" key="1">
    <citation type="journal article" date="2011" name="J. Bacteriol.">
        <title>Complete genome sequence of Algoriphagus sp. PR1, bacterial prey of a colony-forming choanoflagellate.</title>
        <authorList>
            <person name="Alegado R.A."/>
            <person name="Ferriera S."/>
            <person name="Nusbaum C."/>
            <person name="Young S.K."/>
            <person name="Zeng Q."/>
            <person name="Imamovic A."/>
            <person name="Fairclough S.R."/>
            <person name="King N."/>
        </authorList>
    </citation>
    <scope>NUCLEOTIDE SEQUENCE [LARGE SCALE GENOMIC DNA]</scope>
    <source>
        <strain evidence="11 12">PR1</strain>
    </source>
</reference>
<dbReference type="SUPFAM" id="SSF53795">
    <property type="entry name" value="PEP carboxykinase-like"/>
    <property type="match status" value="1"/>
</dbReference>
<feature type="binding site" evidence="10">
    <location>
        <position position="217"/>
    </location>
    <ligand>
        <name>ATP</name>
        <dbReference type="ChEBI" id="CHEBI:30616"/>
    </ligand>
</feature>
<dbReference type="GO" id="GO:0005524">
    <property type="term" value="F:ATP binding"/>
    <property type="evidence" value="ECO:0007669"/>
    <property type="project" value="UniProtKB-UniRule"/>
</dbReference>
<evidence type="ECO:0000256" key="7">
    <source>
        <dbReference type="ARBA" id="ARBA00022840"/>
    </source>
</evidence>
<dbReference type="EMBL" id="CM001023">
    <property type="protein sequence ID" value="EAZ82760.1"/>
    <property type="molecule type" value="Genomic_DNA"/>
</dbReference>
<keyword evidence="10" id="KW-0464">Manganese</keyword>
<comment type="cofactor">
    <cofactor evidence="10">
        <name>Mn(2+)</name>
        <dbReference type="ChEBI" id="CHEBI:29035"/>
    </cofactor>
    <text evidence="10">Binds 1 Mn(2+) ion per subunit.</text>
</comment>
<feature type="binding site" evidence="10">
    <location>
        <position position="76"/>
    </location>
    <ligand>
        <name>substrate</name>
    </ligand>
</feature>
<dbReference type="GO" id="GO:0004612">
    <property type="term" value="F:phosphoenolpyruvate carboxykinase (ATP) activity"/>
    <property type="evidence" value="ECO:0007669"/>
    <property type="project" value="UniProtKB-UniRule"/>
</dbReference>
<dbReference type="FunFam" id="2.170.8.10:FF:000001">
    <property type="entry name" value="Phosphoenolpyruvate carboxykinase (ATP)"/>
    <property type="match status" value="1"/>
</dbReference>
<dbReference type="EC" id="4.1.1.49" evidence="3 10"/>
<dbReference type="NCBIfam" id="TIGR00224">
    <property type="entry name" value="pckA"/>
    <property type="match status" value="1"/>
</dbReference>
<name>A3HSE2_9BACT</name>
<comment type="caution">
    <text evidence="11">The sequence shown here is derived from an EMBL/GenBank/DDBJ whole genome shotgun (WGS) entry which is preliminary data.</text>
</comment>
<feature type="binding site" evidence="10">
    <location>
        <position position="339"/>
    </location>
    <ligand>
        <name>ATP</name>
        <dbReference type="ChEBI" id="CHEBI:30616"/>
    </ligand>
</feature>
<keyword evidence="7 10" id="KW-0067">ATP-binding</keyword>
<dbReference type="InterPro" id="IPR013035">
    <property type="entry name" value="PEP_carboxykinase_C"/>
</dbReference>
<dbReference type="Gene3D" id="3.40.449.10">
    <property type="entry name" value="Phosphoenolpyruvate Carboxykinase, domain 1"/>
    <property type="match status" value="1"/>
</dbReference>
<comment type="pathway">
    <text evidence="1 10">Carbohydrate biosynthesis; gluconeogenesis.</text>
</comment>
<keyword evidence="6 10" id="KW-0210">Decarboxylase</keyword>
<dbReference type="Gene3D" id="2.170.8.10">
    <property type="entry name" value="Phosphoenolpyruvate Carboxykinase, domain 2"/>
    <property type="match status" value="1"/>
</dbReference>
<dbReference type="UniPathway" id="UPA00138"/>
<feature type="binding site" evidence="10">
    <location>
        <position position="274"/>
    </location>
    <ligand>
        <name>Mn(2+)</name>
        <dbReference type="ChEBI" id="CHEBI:29035"/>
    </ligand>
</feature>
<dbReference type="PROSITE" id="PS00532">
    <property type="entry name" value="PEPCK_ATP"/>
    <property type="match status" value="1"/>
</dbReference>
<evidence type="ECO:0000313" key="12">
    <source>
        <dbReference type="Proteomes" id="UP000003919"/>
    </source>
</evidence>
<keyword evidence="5 10" id="KW-0547">Nucleotide-binding</keyword>
<evidence type="ECO:0000313" key="11">
    <source>
        <dbReference type="EMBL" id="EAZ82760.1"/>
    </source>
</evidence>
<evidence type="ECO:0000256" key="8">
    <source>
        <dbReference type="ARBA" id="ARBA00023239"/>
    </source>
</evidence>
<dbReference type="AlphaFoldDB" id="A3HSE2"/>
<dbReference type="PANTHER" id="PTHR30031">
    <property type="entry name" value="PHOSPHOENOLPYRUVATE CARBOXYKINASE ATP"/>
    <property type="match status" value="1"/>
</dbReference>
<feature type="binding site" evidence="10">
    <location>
        <position position="237"/>
    </location>
    <ligand>
        <name>Mn(2+)</name>
        <dbReference type="ChEBI" id="CHEBI:29035"/>
    </ligand>
</feature>
<comment type="subcellular location">
    <subcellularLocation>
        <location evidence="10">Cytoplasm</location>
    </subcellularLocation>
</comment>
<dbReference type="EMBL" id="AAXU02000001">
    <property type="protein sequence ID" value="EAZ82760.1"/>
    <property type="molecule type" value="Genomic_DNA"/>
</dbReference>
<dbReference type="GO" id="GO:0005829">
    <property type="term" value="C:cytosol"/>
    <property type="evidence" value="ECO:0007669"/>
    <property type="project" value="TreeGrafter"/>
</dbReference>
<dbReference type="InterPro" id="IPR015994">
    <property type="entry name" value="PEPCK_ATP_CS"/>
</dbReference>
<gene>
    <name evidence="10" type="primary">pckA</name>
    <name evidence="11" type="ORF">ALPR1_11105</name>
</gene>